<dbReference type="RefSeq" id="WP_284194546.1">
    <property type="nucleotide sequence ID" value="NZ_BSOG01000001.1"/>
</dbReference>
<evidence type="ECO:0000256" key="1">
    <source>
        <dbReference type="SAM" id="SignalP"/>
    </source>
</evidence>
<name>A0ABQ5Y8X3_9NEIS</name>
<dbReference type="EMBL" id="BSOG01000001">
    <property type="protein sequence ID" value="GLR11385.1"/>
    <property type="molecule type" value="Genomic_DNA"/>
</dbReference>
<gene>
    <name evidence="2" type="ORF">GCM10007907_01750</name>
</gene>
<organism evidence="2 3">
    <name type="scientific">Chitinimonas prasina</name>
    <dbReference type="NCBI Taxonomy" id="1434937"/>
    <lineage>
        <taxon>Bacteria</taxon>
        <taxon>Pseudomonadati</taxon>
        <taxon>Pseudomonadota</taxon>
        <taxon>Betaproteobacteria</taxon>
        <taxon>Neisseriales</taxon>
        <taxon>Chitinibacteraceae</taxon>
        <taxon>Chitinimonas</taxon>
    </lineage>
</organism>
<dbReference type="Gene3D" id="3.40.190.10">
    <property type="entry name" value="Periplasmic binding protein-like II"/>
    <property type="match status" value="2"/>
</dbReference>
<evidence type="ECO:0000313" key="2">
    <source>
        <dbReference type="EMBL" id="GLR11385.1"/>
    </source>
</evidence>
<keyword evidence="1" id="KW-0732">Signal</keyword>
<feature type="signal peptide" evidence="1">
    <location>
        <begin position="1"/>
        <end position="19"/>
    </location>
</feature>
<comment type="caution">
    <text evidence="2">The sequence shown here is derived from an EMBL/GenBank/DDBJ whole genome shotgun (WGS) entry which is preliminary data.</text>
</comment>
<proteinExistence type="predicted"/>
<feature type="chain" id="PRO_5045277364" description="Transporter substrate-binding domain-containing protein" evidence="1">
    <location>
        <begin position="20"/>
        <end position="255"/>
    </location>
</feature>
<protein>
    <recommendedName>
        <fullName evidence="4">Transporter substrate-binding domain-containing protein</fullName>
    </recommendedName>
</protein>
<sequence length="255" mass="29034">MRRLAALLLLWLTLASAQAREQFTVCFDDWAPYAAYTPERGHYGITVALMREIFNDMGLSLKLQSATQSRCVAAAHAGRIDIMLFGDKEALPAHWLATNIPTEFWLVGAWVPQQSPLQRYEQLAQFNGLRVAMVTDYIYPAPIHGYLGWHSVMVGDAIDGVRQLAARRVDVMFDDLIWMRQVAKSKKLKIRMLPPLIAAQPQQHFYKPHLAPLFERYEQEVQARIKRGELDASYRAELGISYDALRRGDYAGAIQ</sequence>
<dbReference type="Proteomes" id="UP001156706">
    <property type="component" value="Unassembled WGS sequence"/>
</dbReference>
<keyword evidence="3" id="KW-1185">Reference proteome</keyword>
<dbReference type="SUPFAM" id="SSF53850">
    <property type="entry name" value="Periplasmic binding protein-like II"/>
    <property type="match status" value="1"/>
</dbReference>
<evidence type="ECO:0008006" key="4">
    <source>
        <dbReference type="Google" id="ProtNLM"/>
    </source>
</evidence>
<reference evidence="3" key="1">
    <citation type="journal article" date="2019" name="Int. J. Syst. Evol. Microbiol.">
        <title>The Global Catalogue of Microorganisms (GCM) 10K type strain sequencing project: providing services to taxonomists for standard genome sequencing and annotation.</title>
        <authorList>
            <consortium name="The Broad Institute Genomics Platform"/>
            <consortium name="The Broad Institute Genome Sequencing Center for Infectious Disease"/>
            <person name="Wu L."/>
            <person name="Ma J."/>
        </authorList>
    </citation>
    <scope>NUCLEOTIDE SEQUENCE [LARGE SCALE GENOMIC DNA]</scope>
    <source>
        <strain evidence="3">NBRC 110044</strain>
    </source>
</reference>
<evidence type="ECO:0000313" key="3">
    <source>
        <dbReference type="Proteomes" id="UP001156706"/>
    </source>
</evidence>
<accession>A0ABQ5Y8X3</accession>